<dbReference type="EMBL" id="CP001918">
    <property type="protein sequence ID" value="ADF62384.1"/>
    <property type="molecule type" value="Genomic_DNA"/>
</dbReference>
<dbReference type="HOGENOM" id="CLU_146706_0_0_6"/>
<dbReference type="KEGG" id="enc:ECL_02845"/>
<keyword evidence="2" id="KW-1185">Reference proteome</keyword>
<dbReference type="InterPro" id="IPR019708">
    <property type="entry name" value="Phage_HP1_Orf24"/>
</dbReference>
<reference evidence="1 2" key="1">
    <citation type="journal article" date="2010" name="J. Bacteriol.">
        <title>Complete genome sequence of Enterobacter cloacae subsp. cloacae type strain ATCC 13047.</title>
        <authorList>
            <person name="Ren Y."/>
            <person name="Ren Y."/>
            <person name="Zhou Z."/>
            <person name="Guo X."/>
            <person name="Li Y."/>
            <person name="Feng L."/>
            <person name="Wang L."/>
        </authorList>
    </citation>
    <scope>NUCLEOTIDE SEQUENCE [LARGE SCALE GENOMIC DNA]</scope>
    <source>
        <strain evidence="2">ATCC 13047 / DSM 30054 / NBRC 13535 / NCTC 10005 / WDCM 00083 / NCDC 279-56</strain>
    </source>
</reference>
<accession>A0A0H3CPA6</accession>
<protein>
    <submittedName>
        <fullName evidence="1">Putative tail tube protein</fullName>
    </submittedName>
</protein>
<gene>
    <name evidence="1" type="ordered locus">ECL_02845</name>
</gene>
<dbReference type="RefSeq" id="WP_013097392.1">
    <property type="nucleotide sequence ID" value="NC_014121.1"/>
</dbReference>
<dbReference type="Pfam" id="PF10772">
    <property type="entry name" value="Phage_HP1_Orf24"/>
    <property type="match status" value="1"/>
</dbReference>
<dbReference type="OrthoDB" id="6104125at2"/>
<organism evidence="1 2">
    <name type="scientific">Enterobacter cloacae subsp. cloacae (strain ATCC 13047 / DSM 30054 / NBRC 13535 / NCTC 10005 / WDCM 00083 / NCDC 279-56)</name>
    <dbReference type="NCBI Taxonomy" id="716541"/>
    <lineage>
        <taxon>Bacteria</taxon>
        <taxon>Pseudomonadati</taxon>
        <taxon>Pseudomonadota</taxon>
        <taxon>Gammaproteobacteria</taxon>
        <taxon>Enterobacterales</taxon>
        <taxon>Enterobacteriaceae</taxon>
        <taxon>Enterobacter</taxon>
        <taxon>Enterobacter cloacae complex</taxon>
    </lineage>
</organism>
<name>A0A0H3CPA6_ENTCC</name>
<dbReference type="PATRIC" id="fig|716541.4.peg.3020"/>
<evidence type="ECO:0000313" key="2">
    <source>
        <dbReference type="Proteomes" id="UP000002363"/>
    </source>
</evidence>
<sequence>MSKRISGMSFDTYVDGDLIHIEKISLDITDNSAAAQTRGVPDGHVDGDVAAEGEIEVSSKVLSVLTAKARSAGSWRGIEPVDFLFYAKAGSEEVKVETFGCKLQLSNLLDVDPKGGSVATHKIKYFVTSPKFVNINGVPYLEAEATENLIG</sequence>
<dbReference type="eggNOG" id="ENOG502ZBYB">
    <property type="taxonomic scope" value="Bacteria"/>
</dbReference>
<evidence type="ECO:0000313" key="1">
    <source>
        <dbReference type="EMBL" id="ADF62384.1"/>
    </source>
</evidence>
<dbReference type="STRING" id="716541.ECL_02845"/>
<dbReference type="Proteomes" id="UP000002363">
    <property type="component" value="Chromosome"/>
</dbReference>
<dbReference type="EnsemblBacteria" id="ADF62384">
    <property type="protein sequence ID" value="ADF62384"/>
    <property type="gene ID" value="ECL_02845"/>
</dbReference>
<proteinExistence type="predicted"/>
<dbReference type="AlphaFoldDB" id="A0A0H3CPA6"/>